<dbReference type="AlphaFoldDB" id="A0A8G1EG01"/>
<dbReference type="GO" id="GO:0090729">
    <property type="term" value="F:toxin activity"/>
    <property type="evidence" value="ECO:0007669"/>
    <property type="project" value="UniProtKB-KW"/>
</dbReference>
<feature type="domain" description="PIN" evidence="6">
    <location>
        <begin position="2"/>
        <end position="134"/>
    </location>
</feature>
<organism evidence="7 8">
    <name type="scientific">Methanofollis formosanus</name>
    <dbReference type="NCBI Taxonomy" id="299308"/>
    <lineage>
        <taxon>Archaea</taxon>
        <taxon>Methanobacteriati</taxon>
        <taxon>Methanobacteriota</taxon>
        <taxon>Stenosarchaea group</taxon>
        <taxon>Methanomicrobia</taxon>
        <taxon>Methanomicrobiales</taxon>
        <taxon>Methanomicrobiaceae</taxon>
        <taxon>Methanofollis</taxon>
    </lineage>
</organism>
<feature type="binding site" evidence="5">
    <location>
        <position position="110"/>
    </location>
    <ligand>
        <name>Mg(2+)</name>
        <dbReference type="ChEBI" id="CHEBI:18420"/>
    </ligand>
</feature>
<dbReference type="Proteomes" id="UP000826709">
    <property type="component" value="Chromosome"/>
</dbReference>
<dbReference type="InterPro" id="IPR029060">
    <property type="entry name" value="PIN-like_dom_sf"/>
</dbReference>
<gene>
    <name evidence="5" type="primary">vapC</name>
    <name evidence="7" type="ORF">E2N92_04080</name>
</gene>
<evidence type="ECO:0000313" key="8">
    <source>
        <dbReference type="Proteomes" id="UP000826709"/>
    </source>
</evidence>
<evidence type="ECO:0000256" key="3">
    <source>
        <dbReference type="ARBA" id="ARBA00022723"/>
    </source>
</evidence>
<evidence type="ECO:0000256" key="1">
    <source>
        <dbReference type="ARBA" id="ARBA00022649"/>
    </source>
</evidence>
<evidence type="ECO:0000256" key="4">
    <source>
        <dbReference type="ARBA" id="ARBA00022801"/>
    </source>
</evidence>
<name>A0A8G1EG01_9EURY</name>
<dbReference type="SUPFAM" id="SSF88723">
    <property type="entry name" value="PIN domain-like"/>
    <property type="match status" value="1"/>
</dbReference>
<keyword evidence="4 5" id="KW-0378">Hydrolase</keyword>
<accession>A0A8G1EG01</accession>
<feature type="binding site" evidence="5">
    <location>
        <position position="7"/>
    </location>
    <ligand>
        <name>Mg(2+)</name>
        <dbReference type="ChEBI" id="CHEBI:18420"/>
    </ligand>
</feature>
<dbReference type="OrthoDB" id="147997at2157"/>
<dbReference type="GO" id="GO:0016787">
    <property type="term" value="F:hydrolase activity"/>
    <property type="evidence" value="ECO:0007669"/>
    <property type="project" value="UniProtKB-KW"/>
</dbReference>
<evidence type="ECO:0000259" key="6">
    <source>
        <dbReference type="SMART" id="SM00670"/>
    </source>
</evidence>
<dbReference type="EMBL" id="CP037968">
    <property type="protein sequence ID" value="QYZ78659.1"/>
    <property type="molecule type" value="Genomic_DNA"/>
</dbReference>
<dbReference type="SMART" id="SM00670">
    <property type="entry name" value="PINc"/>
    <property type="match status" value="1"/>
</dbReference>
<dbReference type="EC" id="3.1.-.-" evidence="5"/>
<evidence type="ECO:0000256" key="5">
    <source>
        <dbReference type="HAMAP-Rule" id="MF_00265"/>
    </source>
</evidence>
<dbReference type="Pfam" id="PF01850">
    <property type="entry name" value="PIN"/>
    <property type="match status" value="1"/>
</dbReference>
<dbReference type="PANTHER" id="PTHR39677">
    <property type="entry name" value="RIBONUCLEASE VAPC6"/>
    <property type="match status" value="1"/>
</dbReference>
<evidence type="ECO:0000313" key="7">
    <source>
        <dbReference type="EMBL" id="QYZ78659.1"/>
    </source>
</evidence>
<keyword evidence="1 5" id="KW-1277">Toxin-antitoxin system</keyword>
<comment type="similarity">
    <text evidence="5">Belongs to the PINc/VapC protein family.</text>
</comment>
<dbReference type="GO" id="GO:0004540">
    <property type="term" value="F:RNA nuclease activity"/>
    <property type="evidence" value="ECO:0007669"/>
    <property type="project" value="InterPro"/>
</dbReference>
<proteinExistence type="inferred from homology"/>
<keyword evidence="5" id="KW-0800">Toxin</keyword>
<reference evidence="7" key="1">
    <citation type="journal article" date="2005" name="Int. J. Syst. Evol. Microbiol.">
        <title>Methanofollis formosanus sp. nov., isolated from a fish pond.</title>
        <authorList>
            <person name="Wu S.Y."/>
            <person name="Chen S.C."/>
            <person name="Lai M.C."/>
        </authorList>
    </citation>
    <scope>NUCLEOTIDE SEQUENCE</scope>
    <source>
        <strain evidence="7">ML15</strain>
    </source>
</reference>
<dbReference type="CDD" id="cd18677">
    <property type="entry name" value="PIN_MjVapC2-VapC6_like"/>
    <property type="match status" value="1"/>
</dbReference>
<keyword evidence="2 5" id="KW-0540">Nuclease</keyword>
<evidence type="ECO:0000256" key="2">
    <source>
        <dbReference type="ARBA" id="ARBA00022722"/>
    </source>
</evidence>
<dbReference type="HAMAP" id="MF_00265">
    <property type="entry name" value="VapC_Nob1"/>
    <property type="match status" value="1"/>
</dbReference>
<dbReference type="KEGG" id="mfk:E2N92_04080"/>
<dbReference type="GO" id="GO:0000287">
    <property type="term" value="F:magnesium ion binding"/>
    <property type="evidence" value="ECO:0007669"/>
    <property type="project" value="UniProtKB-UniRule"/>
</dbReference>
<dbReference type="Gene3D" id="3.40.50.1010">
    <property type="entry name" value="5'-nuclease"/>
    <property type="match status" value="1"/>
</dbReference>
<comment type="function">
    <text evidence="5">Toxic component of a toxin-antitoxin (TA) system. An RNase.</text>
</comment>
<dbReference type="PANTHER" id="PTHR39677:SF4">
    <property type="entry name" value="RIBONUCLEASE VAPC6"/>
    <property type="match status" value="1"/>
</dbReference>
<sequence length="146" mass="16771">MNGAFIDSNVFLKILEGDEEISRHFLAFSQKKRIYRNAIVGSEVMHVFIRLYTGKKPHEIKTNPDIITEIKTELQKVEKLIDIAQTIPLTHSEEQKARELMREYGLLPNDALIAATCLQHAIPEIATFDNDFKRCPFLTISRLTSE</sequence>
<dbReference type="RefSeq" id="WP_220682422.1">
    <property type="nucleotide sequence ID" value="NZ_CP037968.1"/>
</dbReference>
<keyword evidence="8" id="KW-1185">Reference proteome</keyword>
<dbReference type="InterPro" id="IPR022907">
    <property type="entry name" value="VapC_family"/>
</dbReference>
<reference evidence="7" key="2">
    <citation type="submission" date="2019-03" db="EMBL/GenBank/DDBJ databases">
        <authorList>
            <person name="Chen S.-C."/>
            <person name="Wu S.-Y."/>
            <person name="Lai M.-C."/>
        </authorList>
    </citation>
    <scope>NUCLEOTIDE SEQUENCE</scope>
    <source>
        <strain evidence="7">ML15</strain>
    </source>
</reference>
<comment type="cofactor">
    <cofactor evidence="5">
        <name>Mg(2+)</name>
        <dbReference type="ChEBI" id="CHEBI:18420"/>
    </cofactor>
</comment>
<keyword evidence="5" id="KW-0460">Magnesium</keyword>
<protein>
    <recommendedName>
        <fullName evidence="5">Ribonuclease VapC</fullName>
        <shortName evidence="5">RNase VapC</shortName>
        <ecNumber evidence="5">3.1.-.-</ecNumber>
    </recommendedName>
    <alternativeName>
        <fullName evidence="5">Putative toxin VapC</fullName>
    </alternativeName>
</protein>
<keyword evidence="3 5" id="KW-0479">Metal-binding</keyword>
<dbReference type="InterPro" id="IPR002716">
    <property type="entry name" value="PIN_dom"/>
</dbReference>